<organism evidence="6 7">
    <name type="scientific">Haloferax mucosum ATCC BAA-1512</name>
    <dbReference type="NCBI Taxonomy" id="662479"/>
    <lineage>
        <taxon>Archaea</taxon>
        <taxon>Methanobacteriati</taxon>
        <taxon>Methanobacteriota</taxon>
        <taxon>Stenosarchaea group</taxon>
        <taxon>Halobacteria</taxon>
        <taxon>Halobacteriales</taxon>
        <taxon>Haloferacaceae</taxon>
        <taxon>Haloferax</taxon>
    </lineage>
</organism>
<evidence type="ECO:0000313" key="6">
    <source>
        <dbReference type="EMBL" id="ELZ92889.1"/>
    </source>
</evidence>
<reference evidence="6 7" key="1">
    <citation type="journal article" date="2014" name="PLoS Genet.">
        <title>Phylogenetically driven sequencing of extremely halophilic archaea reveals strategies for static and dynamic osmo-response.</title>
        <authorList>
            <person name="Becker E.A."/>
            <person name="Seitzer P.M."/>
            <person name="Tritt A."/>
            <person name="Larsen D."/>
            <person name="Krusor M."/>
            <person name="Yao A.I."/>
            <person name="Wu D."/>
            <person name="Madern D."/>
            <person name="Eisen J.A."/>
            <person name="Darling A.E."/>
            <person name="Facciotti M.T."/>
        </authorList>
    </citation>
    <scope>NUCLEOTIDE SEQUENCE [LARGE SCALE GENOMIC DNA]</scope>
    <source>
        <strain evidence="6 7">ATCC BAA-1512</strain>
    </source>
</reference>
<dbReference type="InterPro" id="IPR058909">
    <property type="entry name" value="CD_NTase_C"/>
</dbReference>
<gene>
    <name evidence="6" type="ORF">C440_12249</name>
</gene>
<keyword evidence="4" id="KW-0051">Antiviral defense</keyword>
<keyword evidence="7" id="KW-1185">Reference proteome</keyword>
<keyword evidence="3" id="KW-0547">Nucleotide-binding</keyword>
<evidence type="ECO:0000256" key="1">
    <source>
        <dbReference type="ARBA" id="ARBA00022679"/>
    </source>
</evidence>
<evidence type="ECO:0000256" key="2">
    <source>
        <dbReference type="ARBA" id="ARBA00022695"/>
    </source>
</evidence>
<dbReference type="STRING" id="662479.C440_12249"/>
<keyword evidence="1" id="KW-0808">Transferase</keyword>
<feature type="domain" description="cGAS/DncV-like nucleotidyltransferase C-terminal helical" evidence="5">
    <location>
        <begin position="22"/>
        <end position="134"/>
    </location>
</feature>
<dbReference type="PATRIC" id="fig|662479.7.peg.2480"/>
<evidence type="ECO:0000259" key="5">
    <source>
        <dbReference type="Pfam" id="PF26305"/>
    </source>
</evidence>
<keyword evidence="2" id="KW-0548">Nucleotidyltransferase</keyword>
<dbReference type="AlphaFoldDB" id="M0IBS2"/>
<name>M0IBS2_9EURY</name>
<evidence type="ECO:0000256" key="3">
    <source>
        <dbReference type="ARBA" id="ARBA00022741"/>
    </source>
</evidence>
<protein>
    <recommendedName>
        <fullName evidence="5">cGAS/DncV-like nucleotidyltransferase C-terminal helical domain-containing protein</fullName>
    </recommendedName>
</protein>
<proteinExistence type="predicted"/>
<dbReference type="EMBL" id="AOLN01000017">
    <property type="protein sequence ID" value="ELZ92889.1"/>
    <property type="molecule type" value="Genomic_DNA"/>
</dbReference>
<evidence type="ECO:0000313" key="7">
    <source>
        <dbReference type="Proteomes" id="UP000011550"/>
    </source>
</evidence>
<evidence type="ECO:0000256" key="4">
    <source>
        <dbReference type="ARBA" id="ARBA00023118"/>
    </source>
</evidence>
<dbReference type="Proteomes" id="UP000011550">
    <property type="component" value="Unassembled WGS sequence"/>
</dbReference>
<dbReference type="Pfam" id="PF26305">
    <property type="entry name" value="CD_NTase_C"/>
    <property type="match status" value="1"/>
</dbReference>
<comment type="caution">
    <text evidence="6">The sequence shown here is derived from an EMBL/GenBank/DDBJ whole genome shotgun (WGS) entry which is preliminary data.</text>
</comment>
<accession>M0IBS2</accession>
<sequence length="136" mass="16001">MWFKPPTEDRVIINYSLEHYEQGVDKMEATDGNYKETVRMFKKARDFAVDRGHLEADVASSYFLECLLYNVDDGLFTESLRDRYESILGWLEIADFSTFTEQSEMRPLFDSTDPDKWDTQSAEDTVAGLNELWEEW</sequence>